<name>J1RRL0_9ACTN</name>
<evidence type="ECO:0000313" key="1">
    <source>
        <dbReference type="EMBL" id="EJJ07104.1"/>
    </source>
</evidence>
<protein>
    <submittedName>
        <fullName evidence="1">Uncharacterized protein</fullName>
    </submittedName>
</protein>
<organism evidence="1">
    <name type="scientific">Streptomyces auratus AGR0001</name>
    <dbReference type="NCBI Taxonomy" id="1160718"/>
    <lineage>
        <taxon>Bacteria</taxon>
        <taxon>Bacillati</taxon>
        <taxon>Actinomycetota</taxon>
        <taxon>Actinomycetes</taxon>
        <taxon>Kitasatosporales</taxon>
        <taxon>Streptomycetaceae</taxon>
        <taxon>Streptomyces</taxon>
    </lineage>
</organism>
<comment type="caution">
    <text evidence="1">The sequence shown here is derived from an EMBL/GenBank/DDBJ whole genome shotgun (WGS) entry which is preliminary data.</text>
</comment>
<reference evidence="1" key="1">
    <citation type="journal article" date="2012" name="J. Bacteriol.">
        <title>Genome Sequence of Streptomyces auratus Strain AGR0001, a Phoslactomycin-Producing Actinomycete.</title>
        <authorList>
            <person name="Han X."/>
            <person name="Li M."/>
            <person name="Ding Z."/>
            <person name="Zhao J."/>
            <person name="Ji K."/>
            <person name="Wen M."/>
            <person name="Lu T."/>
        </authorList>
    </citation>
    <scope>NUCLEOTIDE SEQUENCE [LARGE SCALE GENOMIC DNA]</scope>
    <source>
        <strain evidence="1">AGR0001</strain>
    </source>
</reference>
<dbReference type="HOGENOM" id="CLU_739481_0_0_11"/>
<dbReference type="EMBL" id="AJGV01000068">
    <property type="protein sequence ID" value="EJJ07104.1"/>
    <property type="molecule type" value="Genomic_DNA"/>
</dbReference>
<gene>
    <name evidence="1" type="ORF">SU9_10444</name>
</gene>
<dbReference type="PATRIC" id="fig|1160718.3.peg.2112"/>
<dbReference type="STRING" id="1160718.SU9_10444"/>
<accession>J1RRL0</accession>
<dbReference type="AlphaFoldDB" id="J1RRL0"/>
<proteinExistence type="predicted"/>
<dbReference type="eggNOG" id="ENOG5033I0S">
    <property type="taxonomic scope" value="Bacteria"/>
</dbReference>
<sequence length="389" mass="42560">MPEHVPDLPFRLLFTDLGTDRVMDALPVKGLKFDDYIGKAGSLAGTIPIPDRSMAARVQQAVQPGRTAVWVERGRELWWGGIVWTLTPHVDEHGFVTADLQAATWDSYLDHRIIYDQQTATHLDQLAIARQLVEYAQMQPGGDMGIRLDPAQTSGVTRTRKVGGDEVRKVREALDDLAKVDNGFEWRIRVSRSEAGARTKSLQLGFPVIRTGQRPLMLTYPGNVLAYSWPQDATQVATVWQSRGATTNKNQAAASTPLLSERLEAAEELAAGWPRLDGSSDYNTVRDAKTLNEHARADLDAARQPVTIPTLRVRLDDQITPDVIGATVRLRIADTWHYEGLDALYRVVGWQATPAERGAGASLELYLEANSGPRAAGHNGSAEAGGAAA</sequence>